<dbReference type="RefSeq" id="WP_380563113.1">
    <property type="nucleotide sequence ID" value="NZ_JBEUKS010000001.1"/>
</dbReference>
<gene>
    <name evidence="1" type="ORF">ABUW04_05120</name>
</gene>
<protein>
    <submittedName>
        <fullName evidence="1">Uncharacterized protein</fullName>
    </submittedName>
</protein>
<accession>A0ABV6XH91</accession>
<organism evidence="1 2">
    <name type="scientific">Streptacidiphilus jeojiensis</name>
    <dbReference type="NCBI Taxonomy" id="3229225"/>
    <lineage>
        <taxon>Bacteria</taxon>
        <taxon>Bacillati</taxon>
        <taxon>Actinomycetota</taxon>
        <taxon>Actinomycetes</taxon>
        <taxon>Kitasatosporales</taxon>
        <taxon>Streptomycetaceae</taxon>
        <taxon>Streptacidiphilus</taxon>
    </lineage>
</organism>
<reference evidence="1 2" key="1">
    <citation type="submission" date="2024-06" db="EMBL/GenBank/DDBJ databases">
        <authorList>
            <person name="Lee S.D."/>
        </authorList>
    </citation>
    <scope>NUCLEOTIDE SEQUENCE [LARGE SCALE GENOMIC DNA]</scope>
    <source>
        <strain evidence="1 2">N1-10</strain>
    </source>
</reference>
<keyword evidence="2" id="KW-1185">Reference proteome</keyword>
<evidence type="ECO:0000313" key="1">
    <source>
        <dbReference type="EMBL" id="MFC1437633.1"/>
    </source>
</evidence>
<comment type="caution">
    <text evidence="1">The sequence shown here is derived from an EMBL/GenBank/DDBJ whole genome shotgun (WGS) entry which is preliminary data.</text>
</comment>
<dbReference type="Proteomes" id="UP001592581">
    <property type="component" value="Unassembled WGS sequence"/>
</dbReference>
<evidence type="ECO:0000313" key="2">
    <source>
        <dbReference type="Proteomes" id="UP001592581"/>
    </source>
</evidence>
<name>A0ABV6XH91_9ACTN</name>
<proteinExistence type="predicted"/>
<dbReference type="EMBL" id="JBEUKS010000001">
    <property type="protein sequence ID" value="MFC1437633.1"/>
    <property type="molecule type" value="Genomic_DNA"/>
</dbReference>
<sequence>MMLIYGTVQGLEQAERFAVERFGLSGRLPRCPRARWEDRRLPIHQGPQLARFLAGELEAIDFDGHVVNVDEEPQDHCERLRYVDLYRNDDGAAVCVGIGGDVPLVPGTRVVARWITVEERYRQFIEVWADLNEFENPIVTREQLMPPMYLKQQRRVLGTIFIESVDMPWWRGCFRPSTAFDSVRPLFDAWTLSVEDGREELAVSALAALDDLGLTLEPIDGSKTLTDFLLHIEGSNVRLRF</sequence>